<dbReference type="Gene3D" id="3.40.50.1110">
    <property type="entry name" value="SGNH hydrolase"/>
    <property type="match status" value="1"/>
</dbReference>
<dbReference type="AlphaFoldDB" id="A0A1H2RT20"/>
<evidence type="ECO:0008006" key="3">
    <source>
        <dbReference type="Google" id="ProtNLM"/>
    </source>
</evidence>
<keyword evidence="2" id="KW-1185">Reference proteome</keyword>
<sequence>MLDRLKNLSGVAAMSLLSACGLLGRCDGAEPLDDAARAALYQVPLPAPDDALSVFHLGHSLVGRDMPGMVQQLAQAVGLDAHRYDSQLGWGTPLRAHWEPDVAINGFAQENDHPRYRDAAEALRSGEYNAFVMTEMVELRDAIAHHDSAEYLRRWAGLAREHQPDVRIYLYETWHYLDDPAGWLNRLDTDPGALWEGELLARALAAAAADPPAPLIHVIPAGRVMAAFVRALEGQGGLRGMADRSDLFARMPDGSLDPIHINDVGAYLVALTHYAVLYHRDPLGLPHALRRADGTLADAPSAPVAALMQQVVWDVVTSLPVTGVGDAQ</sequence>
<dbReference type="PROSITE" id="PS51257">
    <property type="entry name" value="PROKAR_LIPOPROTEIN"/>
    <property type="match status" value="1"/>
</dbReference>
<dbReference type="GO" id="GO:0016788">
    <property type="term" value="F:hydrolase activity, acting on ester bonds"/>
    <property type="evidence" value="ECO:0007669"/>
    <property type="project" value="UniProtKB-ARBA"/>
</dbReference>
<dbReference type="EMBL" id="FNOM01000001">
    <property type="protein sequence ID" value="SDW22310.1"/>
    <property type="molecule type" value="Genomic_DNA"/>
</dbReference>
<evidence type="ECO:0000313" key="2">
    <source>
        <dbReference type="Proteomes" id="UP000198539"/>
    </source>
</evidence>
<proteinExistence type="predicted"/>
<name>A0A1H2RT20_9RHOB</name>
<dbReference type="InterPro" id="IPR036514">
    <property type="entry name" value="SGNH_hydro_sf"/>
</dbReference>
<gene>
    <name evidence="1" type="ORF">SAMN04488238_101406</name>
</gene>
<organism evidence="1 2">
    <name type="scientific">Roseicitreum antarcticum</name>
    <dbReference type="NCBI Taxonomy" id="564137"/>
    <lineage>
        <taxon>Bacteria</taxon>
        <taxon>Pseudomonadati</taxon>
        <taxon>Pseudomonadota</taxon>
        <taxon>Alphaproteobacteria</taxon>
        <taxon>Rhodobacterales</taxon>
        <taxon>Paracoccaceae</taxon>
        <taxon>Roseicitreum</taxon>
    </lineage>
</organism>
<protein>
    <recommendedName>
        <fullName evidence="3">DUF4886 domain-containing protein</fullName>
    </recommendedName>
</protein>
<dbReference type="STRING" id="564137.SAMN04488238_101406"/>
<reference evidence="1 2" key="1">
    <citation type="submission" date="2016-10" db="EMBL/GenBank/DDBJ databases">
        <authorList>
            <person name="de Groot N.N."/>
        </authorList>
    </citation>
    <scope>NUCLEOTIDE SEQUENCE [LARGE SCALE GENOMIC DNA]</scope>
    <source>
        <strain evidence="1 2">CGMCC 1.8894</strain>
    </source>
</reference>
<dbReference type="Proteomes" id="UP000198539">
    <property type="component" value="Unassembled WGS sequence"/>
</dbReference>
<evidence type="ECO:0000313" key="1">
    <source>
        <dbReference type="EMBL" id="SDW22310.1"/>
    </source>
</evidence>
<accession>A0A1H2RT20</accession>